<feature type="region of interest" description="Disordered" evidence="1">
    <location>
        <begin position="1"/>
        <end position="43"/>
    </location>
</feature>
<dbReference type="EMBL" id="OV121138">
    <property type="protein sequence ID" value="CAH0560518.1"/>
    <property type="molecule type" value="Genomic_DNA"/>
</dbReference>
<gene>
    <name evidence="2" type="ORF">MELIAE_LOCUS10253</name>
</gene>
<dbReference type="AlphaFoldDB" id="A0A9P0BDL4"/>
<evidence type="ECO:0000256" key="1">
    <source>
        <dbReference type="SAM" id="MobiDB-lite"/>
    </source>
</evidence>
<organism evidence="2 3">
    <name type="scientific">Brassicogethes aeneus</name>
    <name type="common">Rape pollen beetle</name>
    <name type="synonym">Meligethes aeneus</name>
    <dbReference type="NCBI Taxonomy" id="1431903"/>
    <lineage>
        <taxon>Eukaryota</taxon>
        <taxon>Metazoa</taxon>
        <taxon>Ecdysozoa</taxon>
        <taxon>Arthropoda</taxon>
        <taxon>Hexapoda</taxon>
        <taxon>Insecta</taxon>
        <taxon>Pterygota</taxon>
        <taxon>Neoptera</taxon>
        <taxon>Endopterygota</taxon>
        <taxon>Coleoptera</taxon>
        <taxon>Polyphaga</taxon>
        <taxon>Cucujiformia</taxon>
        <taxon>Nitidulidae</taxon>
        <taxon>Meligethinae</taxon>
        <taxon>Brassicogethes</taxon>
    </lineage>
</organism>
<keyword evidence="3" id="KW-1185">Reference proteome</keyword>
<feature type="compositionally biased region" description="Acidic residues" evidence="1">
    <location>
        <begin position="18"/>
        <end position="39"/>
    </location>
</feature>
<name>A0A9P0BDL4_BRAAE</name>
<protein>
    <submittedName>
        <fullName evidence="2">Uncharacterized protein</fullName>
    </submittedName>
</protein>
<accession>A0A9P0BDL4</accession>
<sequence>MDHSINLKKPPLPQIENESYEDTEEDEADEDEADGEEDEQHTKKVWLHISRAQKEVTEETVLKHIKVKTKCDENQLSVTLCKETNEQKSFMVGLPFEFHDEVYKSDFWPQEIGYKRFYFGNNRQQKQTFL</sequence>
<proteinExistence type="predicted"/>
<evidence type="ECO:0000313" key="3">
    <source>
        <dbReference type="Proteomes" id="UP001154078"/>
    </source>
</evidence>
<evidence type="ECO:0000313" key="2">
    <source>
        <dbReference type="EMBL" id="CAH0560518.1"/>
    </source>
</evidence>
<reference evidence="2" key="1">
    <citation type="submission" date="2021-12" db="EMBL/GenBank/DDBJ databases">
        <authorList>
            <person name="King R."/>
        </authorList>
    </citation>
    <scope>NUCLEOTIDE SEQUENCE</scope>
</reference>
<dbReference type="OrthoDB" id="6784133at2759"/>
<dbReference type="Proteomes" id="UP001154078">
    <property type="component" value="Chromosome 7"/>
</dbReference>